<dbReference type="Gene3D" id="3.40.50.150">
    <property type="entry name" value="Vaccinia Virus protein VP39"/>
    <property type="match status" value="1"/>
</dbReference>
<proteinExistence type="predicted"/>
<gene>
    <name evidence="2" type="ORF">A9Q84_13935</name>
</gene>
<dbReference type="PANTHER" id="PTHR37524">
    <property type="entry name" value="RIBOSOMAL RNA LARGE SUBUNIT METHYLTRANSFERASE M"/>
    <property type="match status" value="1"/>
</dbReference>
<dbReference type="AlphaFoldDB" id="A0A1Y5FD76"/>
<dbReference type="Proteomes" id="UP000196531">
    <property type="component" value="Unassembled WGS sequence"/>
</dbReference>
<dbReference type="InterPro" id="IPR029063">
    <property type="entry name" value="SAM-dependent_MTases_sf"/>
</dbReference>
<comment type="caution">
    <text evidence="2">The sequence shown here is derived from an EMBL/GenBank/DDBJ whole genome shotgun (WGS) entry which is preliminary data.</text>
</comment>
<feature type="domain" description="Ribosomal RNA methyltransferase FtsJ" evidence="1">
    <location>
        <begin position="169"/>
        <end position="267"/>
    </location>
</feature>
<dbReference type="GO" id="GO:0008168">
    <property type="term" value="F:methyltransferase activity"/>
    <property type="evidence" value="ECO:0007669"/>
    <property type="project" value="InterPro"/>
</dbReference>
<dbReference type="PANTHER" id="PTHR37524:SF2">
    <property type="entry name" value="RIBOSOMAL RNA METHYLTRANSFERASE FTSJ DOMAIN-CONTAINING PROTEIN"/>
    <property type="match status" value="1"/>
</dbReference>
<dbReference type="Pfam" id="PF01728">
    <property type="entry name" value="FtsJ"/>
    <property type="match status" value="1"/>
</dbReference>
<name>A0A1Y5FD76_9BACT</name>
<evidence type="ECO:0000313" key="3">
    <source>
        <dbReference type="Proteomes" id="UP000196531"/>
    </source>
</evidence>
<accession>A0A1Y5FD76</accession>
<dbReference type="GO" id="GO:0032259">
    <property type="term" value="P:methylation"/>
    <property type="evidence" value="ECO:0007669"/>
    <property type="project" value="InterPro"/>
</dbReference>
<sequence>MKDQFIFFCVNIGNENLLKEEIKAFCPELTLSYSRKGFLTFKNKGIKFDFNTISQLEITFATRTGICLGKGKPEDLKETILDTLEEVNLSLDDCVIHNYSINSNYAFDAETDFDITVNEYSAEGKLVLNIISLGEKEVWFGLHRVSKGITRYPNAHVELKIPDSSPSVAYIKLAQTIELYALKFTSRDSWIDFGCSPGGSSSYLLSKGSKVWGVDTANVDQAILSHKNFKFIKSSVQNLSQEDLPDCEIHWVHADLNLNPNQSIKEVLRLCKKYNNSLKGIIFTVQVVKLENIKLIEEFEDIFYDWGFATTISRQVPGHKKEYVLIGQRRTKR</sequence>
<organism evidence="2 3">
    <name type="scientific">Halobacteriovorax marinus</name>
    <dbReference type="NCBI Taxonomy" id="97084"/>
    <lineage>
        <taxon>Bacteria</taxon>
        <taxon>Pseudomonadati</taxon>
        <taxon>Bdellovibrionota</taxon>
        <taxon>Bacteriovoracia</taxon>
        <taxon>Bacteriovoracales</taxon>
        <taxon>Halobacteriovoraceae</taxon>
        <taxon>Halobacteriovorax</taxon>
    </lineage>
</organism>
<evidence type="ECO:0000313" key="2">
    <source>
        <dbReference type="EMBL" id="OUR97421.1"/>
    </source>
</evidence>
<protein>
    <recommendedName>
        <fullName evidence="1">Ribosomal RNA methyltransferase FtsJ domain-containing protein</fullName>
    </recommendedName>
</protein>
<reference evidence="3" key="1">
    <citation type="journal article" date="2017" name="Proc. Natl. Acad. Sci. U.S.A.">
        <title>Simulation of Deepwater Horizon oil plume reveals substrate specialization within a complex community of hydrocarbon-degraders.</title>
        <authorList>
            <person name="Hu P."/>
            <person name="Dubinsky E.A."/>
            <person name="Probst A.J."/>
            <person name="Wang J."/>
            <person name="Sieber C.M.K."/>
            <person name="Tom L.M."/>
            <person name="Gardinali P."/>
            <person name="Banfield J.F."/>
            <person name="Atlas R.M."/>
            <person name="Andersen G.L."/>
        </authorList>
    </citation>
    <scope>NUCLEOTIDE SEQUENCE [LARGE SCALE GENOMIC DNA]</scope>
</reference>
<dbReference type="EMBL" id="MAAO01000006">
    <property type="protein sequence ID" value="OUR97421.1"/>
    <property type="molecule type" value="Genomic_DNA"/>
</dbReference>
<evidence type="ECO:0000259" key="1">
    <source>
        <dbReference type="Pfam" id="PF01728"/>
    </source>
</evidence>
<dbReference type="SUPFAM" id="SSF53335">
    <property type="entry name" value="S-adenosyl-L-methionine-dependent methyltransferases"/>
    <property type="match status" value="1"/>
</dbReference>
<dbReference type="InterPro" id="IPR002877">
    <property type="entry name" value="RNA_MeTrfase_FtsJ_dom"/>
</dbReference>